<organism evidence="2 3">
    <name type="scientific">Piptocephalis cylindrospora</name>
    <dbReference type="NCBI Taxonomy" id="1907219"/>
    <lineage>
        <taxon>Eukaryota</taxon>
        <taxon>Fungi</taxon>
        <taxon>Fungi incertae sedis</taxon>
        <taxon>Zoopagomycota</taxon>
        <taxon>Zoopagomycotina</taxon>
        <taxon>Zoopagomycetes</taxon>
        <taxon>Zoopagales</taxon>
        <taxon>Piptocephalidaceae</taxon>
        <taxon>Piptocephalis</taxon>
    </lineage>
</organism>
<feature type="compositionally biased region" description="Basic residues" evidence="1">
    <location>
        <begin position="159"/>
        <end position="170"/>
    </location>
</feature>
<name>A0A4P9Y7A2_9FUNG</name>
<sequence length="170" mass="18481">MTPSGRARPEGPVIRLNLRALAEKQKKNGVAGEELTEASESPLTTEPSQERKKKKEKKKKRKRDRAADSGQERAPMTLKLTLSKPDGARSGQVGPPGTGPSRDSDSQRPIEPLPIIRLRAPPPGPSPPEKKTVSTKKAPPHRERKDPSPGLGDGEPRLSNKKKGKRASMN</sequence>
<accession>A0A4P9Y7A2</accession>
<feature type="region of interest" description="Disordered" evidence="1">
    <location>
        <begin position="25"/>
        <end position="170"/>
    </location>
</feature>
<dbReference type="EMBL" id="KZ987883">
    <property type="protein sequence ID" value="RKP14111.1"/>
    <property type="molecule type" value="Genomic_DNA"/>
</dbReference>
<reference evidence="3" key="1">
    <citation type="journal article" date="2018" name="Nat. Microbiol.">
        <title>Leveraging single-cell genomics to expand the fungal tree of life.</title>
        <authorList>
            <person name="Ahrendt S.R."/>
            <person name="Quandt C.A."/>
            <person name="Ciobanu D."/>
            <person name="Clum A."/>
            <person name="Salamov A."/>
            <person name="Andreopoulos B."/>
            <person name="Cheng J.F."/>
            <person name="Woyke T."/>
            <person name="Pelin A."/>
            <person name="Henrissat B."/>
            <person name="Reynolds N.K."/>
            <person name="Benny G.L."/>
            <person name="Smith M.E."/>
            <person name="James T.Y."/>
            <person name="Grigoriev I.V."/>
        </authorList>
    </citation>
    <scope>NUCLEOTIDE SEQUENCE [LARGE SCALE GENOMIC DNA]</scope>
</reference>
<feature type="compositionally biased region" description="Polar residues" evidence="1">
    <location>
        <begin position="38"/>
        <end position="47"/>
    </location>
</feature>
<proteinExistence type="predicted"/>
<dbReference type="Proteomes" id="UP000267251">
    <property type="component" value="Unassembled WGS sequence"/>
</dbReference>
<feature type="compositionally biased region" description="Low complexity" evidence="1">
    <location>
        <begin position="109"/>
        <end position="119"/>
    </location>
</feature>
<evidence type="ECO:0000313" key="2">
    <source>
        <dbReference type="EMBL" id="RKP14111.1"/>
    </source>
</evidence>
<dbReference type="AlphaFoldDB" id="A0A4P9Y7A2"/>
<feature type="non-terminal residue" evidence="2">
    <location>
        <position position="170"/>
    </location>
</feature>
<gene>
    <name evidence="2" type="ORF">BJ684DRAFT_15543</name>
</gene>
<protein>
    <submittedName>
        <fullName evidence="2">Uncharacterized protein</fullName>
    </submittedName>
</protein>
<feature type="compositionally biased region" description="Basic residues" evidence="1">
    <location>
        <begin position="51"/>
        <end position="64"/>
    </location>
</feature>
<evidence type="ECO:0000256" key="1">
    <source>
        <dbReference type="SAM" id="MobiDB-lite"/>
    </source>
</evidence>
<keyword evidence="3" id="KW-1185">Reference proteome</keyword>
<evidence type="ECO:0000313" key="3">
    <source>
        <dbReference type="Proteomes" id="UP000267251"/>
    </source>
</evidence>